<keyword evidence="1" id="KW-0805">Transcription regulation</keyword>
<evidence type="ECO:0000313" key="6">
    <source>
        <dbReference type="EMBL" id="PYE52729.1"/>
    </source>
</evidence>
<protein>
    <submittedName>
        <fullName evidence="6">TetR family transcriptional regulator</fullName>
    </submittedName>
</protein>
<keyword evidence="3" id="KW-0804">Transcription</keyword>
<dbReference type="InterPro" id="IPR001647">
    <property type="entry name" value="HTH_TetR"/>
</dbReference>
<dbReference type="FunFam" id="1.10.10.60:FF:000141">
    <property type="entry name" value="TetR family transcriptional regulator"/>
    <property type="match status" value="1"/>
</dbReference>
<dbReference type="PANTHER" id="PTHR30055">
    <property type="entry name" value="HTH-TYPE TRANSCRIPTIONAL REGULATOR RUTR"/>
    <property type="match status" value="1"/>
</dbReference>
<dbReference type="SUPFAM" id="SSF46689">
    <property type="entry name" value="Homeodomain-like"/>
    <property type="match status" value="1"/>
</dbReference>
<accession>A0A318S6Q5</accession>
<evidence type="ECO:0000256" key="4">
    <source>
        <dbReference type="PROSITE-ProRule" id="PRU00335"/>
    </source>
</evidence>
<evidence type="ECO:0000313" key="7">
    <source>
        <dbReference type="Proteomes" id="UP000248326"/>
    </source>
</evidence>
<dbReference type="PANTHER" id="PTHR30055:SF184">
    <property type="entry name" value="HTH-TYPE TRANSCRIPTIONAL REGULATOR ETHR"/>
    <property type="match status" value="1"/>
</dbReference>
<comment type="caution">
    <text evidence="6">The sequence shown here is derived from an EMBL/GenBank/DDBJ whole genome shotgun (WGS) entry which is preliminary data.</text>
</comment>
<dbReference type="OrthoDB" id="9815924at2"/>
<feature type="domain" description="HTH tetR-type" evidence="5">
    <location>
        <begin position="13"/>
        <end position="73"/>
    </location>
</feature>
<dbReference type="AlphaFoldDB" id="A0A318S6Q5"/>
<keyword evidence="2 4" id="KW-0238">DNA-binding</keyword>
<reference evidence="6 7" key="1">
    <citation type="submission" date="2018-06" db="EMBL/GenBank/DDBJ databases">
        <title>Genomic Encyclopedia of Type Strains, Phase IV (KMG-IV): sequencing the most valuable type-strain genomes for metagenomic binning, comparative biology and taxonomic classification.</title>
        <authorList>
            <person name="Goeker M."/>
        </authorList>
    </citation>
    <scope>NUCLEOTIDE SEQUENCE [LARGE SCALE GENOMIC DNA]</scope>
    <source>
        <strain evidence="6 7">DSM 18048</strain>
    </source>
</reference>
<gene>
    <name evidence="6" type="ORF">DES52_11250</name>
</gene>
<proteinExistence type="predicted"/>
<evidence type="ECO:0000256" key="1">
    <source>
        <dbReference type="ARBA" id="ARBA00023015"/>
    </source>
</evidence>
<evidence type="ECO:0000256" key="3">
    <source>
        <dbReference type="ARBA" id="ARBA00023163"/>
    </source>
</evidence>
<dbReference type="InterPro" id="IPR009057">
    <property type="entry name" value="Homeodomain-like_sf"/>
</dbReference>
<name>A0A318S6Q5_9DEIO</name>
<organism evidence="6 7">
    <name type="scientific">Deinococcus yavapaiensis KR-236</name>
    <dbReference type="NCBI Taxonomy" id="694435"/>
    <lineage>
        <taxon>Bacteria</taxon>
        <taxon>Thermotogati</taxon>
        <taxon>Deinococcota</taxon>
        <taxon>Deinococci</taxon>
        <taxon>Deinococcales</taxon>
        <taxon>Deinococcaceae</taxon>
        <taxon>Deinococcus</taxon>
    </lineage>
</organism>
<dbReference type="Gene3D" id="1.10.357.10">
    <property type="entry name" value="Tetracycline Repressor, domain 2"/>
    <property type="match status" value="1"/>
</dbReference>
<dbReference type="GO" id="GO:0000976">
    <property type="term" value="F:transcription cis-regulatory region binding"/>
    <property type="evidence" value="ECO:0007669"/>
    <property type="project" value="TreeGrafter"/>
</dbReference>
<evidence type="ECO:0000256" key="2">
    <source>
        <dbReference type="ARBA" id="ARBA00023125"/>
    </source>
</evidence>
<dbReference type="RefSeq" id="WP_110887620.1">
    <property type="nucleotide sequence ID" value="NZ_QJSX01000012.1"/>
</dbReference>
<dbReference type="GO" id="GO:0003700">
    <property type="term" value="F:DNA-binding transcription factor activity"/>
    <property type="evidence" value="ECO:0007669"/>
    <property type="project" value="TreeGrafter"/>
</dbReference>
<dbReference type="PROSITE" id="PS50977">
    <property type="entry name" value="HTH_TETR_2"/>
    <property type="match status" value="1"/>
</dbReference>
<dbReference type="EMBL" id="QJSX01000012">
    <property type="protein sequence ID" value="PYE52729.1"/>
    <property type="molecule type" value="Genomic_DNA"/>
</dbReference>
<evidence type="ECO:0000259" key="5">
    <source>
        <dbReference type="PROSITE" id="PS50977"/>
    </source>
</evidence>
<dbReference type="InterPro" id="IPR050109">
    <property type="entry name" value="HTH-type_TetR-like_transc_reg"/>
</dbReference>
<sequence length="193" mass="21732">MSAAPPRRRLQAQDRRDQILRTARDLFIERGFEGVGMADLADALGTSRPTIYTYFPSTIAILEELLRQRLDALPERLARHLHTEEPVSFAALFEAILQEEDLLRLLNSGGGPLFRSRRQEFLGALEARLDLRHLPGIKGETLRRHPLLLPLLLDLLTNAAYNKLNRHDVDLAELTALLDVFAQSGVRAVAELP</sequence>
<dbReference type="PRINTS" id="PR00455">
    <property type="entry name" value="HTHTETR"/>
</dbReference>
<dbReference type="Proteomes" id="UP000248326">
    <property type="component" value="Unassembled WGS sequence"/>
</dbReference>
<dbReference type="Pfam" id="PF00440">
    <property type="entry name" value="TetR_N"/>
    <property type="match status" value="1"/>
</dbReference>
<keyword evidence="7" id="KW-1185">Reference proteome</keyword>
<feature type="DNA-binding region" description="H-T-H motif" evidence="4">
    <location>
        <begin position="36"/>
        <end position="55"/>
    </location>
</feature>